<dbReference type="AlphaFoldDB" id="A0A426YR37"/>
<comment type="caution">
    <text evidence="1">The sequence shown here is derived from an EMBL/GenBank/DDBJ whole genome shotgun (WGS) entry which is preliminary data.</text>
</comment>
<name>A0A426YR37_ENSVE</name>
<accession>A0A426YR37</accession>
<dbReference type="Proteomes" id="UP000287651">
    <property type="component" value="Unassembled WGS sequence"/>
</dbReference>
<reference evidence="1 2" key="1">
    <citation type="journal article" date="2014" name="Agronomy (Basel)">
        <title>A Draft Genome Sequence for Ensete ventricosum, the Drought-Tolerant Tree Against Hunger.</title>
        <authorList>
            <person name="Harrison J."/>
            <person name="Moore K.A."/>
            <person name="Paszkiewicz K."/>
            <person name="Jones T."/>
            <person name="Grant M."/>
            <person name="Ambacheew D."/>
            <person name="Muzemil S."/>
            <person name="Studholme D.J."/>
        </authorList>
    </citation>
    <scope>NUCLEOTIDE SEQUENCE [LARGE SCALE GENOMIC DNA]</scope>
</reference>
<organism evidence="1 2">
    <name type="scientific">Ensete ventricosum</name>
    <name type="common">Abyssinian banana</name>
    <name type="synonym">Musa ensete</name>
    <dbReference type="NCBI Taxonomy" id="4639"/>
    <lineage>
        <taxon>Eukaryota</taxon>
        <taxon>Viridiplantae</taxon>
        <taxon>Streptophyta</taxon>
        <taxon>Embryophyta</taxon>
        <taxon>Tracheophyta</taxon>
        <taxon>Spermatophyta</taxon>
        <taxon>Magnoliopsida</taxon>
        <taxon>Liliopsida</taxon>
        <taxon>Zingiberales</taxon>
        <taxon>Musaceae</taxon>
        <taxon>Ensete</taxon>
    </lineage>
</organism>
<gene>
    <name evidence="1" type="ORF">B296_00027994</name>
</gene>
<protein>
    <submittedName>
        <fullName evidence="1">Uncharacterized protein</fullName>
    </submittedName>
</protein>
<dbReference type="EMBL" id="AMZH03010747">
    <property type="protein sequence ID" value="RRT54162.1"/>
    <property type="molecule type" value="Genomic_DNA"/>
</dbReference>
<proteinExistence type="predicted"/>
<evidence type="ECO:0000313" key="2">
    <source>
        <dbReference type="Proteomes" id="UP000287651"/>
    </source>
</evidence>
<evidence type="ECO:0000313" key="1">
    <source>
        <dbReference type="EMBL" id="RRT54162.1"/>
    </source>
</evidence>
<sequence length="145" mass="15672">MCVRGRIAGLIMTGAIELQPNDRPRSSLDIGPGLDDVVRPRWEFARRFTEGIRKLTRNTLGDRRKKTIGLAIRMPEATELSGMDEPLRSGGGRLTRYGTVPFGGGRTCDEGWVWVWGAACLPLLWRGVTPAGPGLLSGGVGLVAT</sequence>